<dbReference type="OrthoDB" id="1682379at2"/>
<keyword evidence="4" id="KW-1185">Reference proteome</keyword>
<dbReference type="InterPro" id="IPR041700">
    <property type="entry name" value="OMP_b-brl_3"/>
</dbReference>
<dbReference type="SUPFAM" id="SSF49464">
    <property type="entry name" value="Carboxypeptidase regulatory domain-like"/>
    <property type="match status" value="1"/>
</dbReference>
<dbReference type="Proteomes" id="UP000092967">
    <property type="component" value="Chromosome"/>
</dbReference>
<dbReference type="RefSeq" id="WP_068826981.1">
    <property type="nucleotide sequence ID" value="NZ_CP014224.1"/>
</dbReference>
<sequence>MKGFFFKLHFLLFILFNTLTHAQSIEVKGSITDQETKSPIDFATVQLEDPKNHQLIAYDFSDEKGSFLIEGKTLNDSISVVISYIGYTTFKKTVTVKNKKIDLGKITLNSSAENLDAIVITATPPVLIKNDTTQFNASAFKTRDDAVAEDLLKKLPGVSIDLETGGIQVNGVDVTRILVNGEPFFSNNPKIAMKVIDKDIIAKIEITNTQTDEEEFTKTNDSAVEAKTINIILKKRKNGNMFGNAIAGLGTNNRYEANGVFNRLKDKSLFTAIAFANNVNKNNLSYDEDDGVNSIDNSRSINTESNIGTNYSDKLQNGDRINIDYLYSNNNKVRNYRTDSENLLPNSTNYSIQNTEQEDKNFSHNANIKLNNNITQNFKVFTNAKLYYRDRDYSSKRDKSTEDSSETLINTSKSDNKIKQIYRRLNSSLSAIYRFPKLNSYINYRINTAVKDSDNKTGNISKTDIFGNNARTILRNQQIQQNNKVKEYKHTLKYNQRLGSKNHIEYAFISTTENQDNVKEVFDIDESNNSSSLNSSISFDQIINTEKKEHQIGYGYRSKKIQYRFKASKLHTRLTNDELSRDIGVSRDFNDIILYSNLRYRFPNDLFLDLNYKTDSDIPRASELLTITDNTNPLFIRIGNPSLKRELEHSASVNMRMFLKKSKVFIYNRLTYSTVTDKIIDVENVNPDDLVTTRTYINNSSNNQYSLRGSISKDYKKAPYFYSIKMKWNANVGDNSHLINDILYKSHYAALSPSFYTELNYNDIFEISPFYKLSLNKTQFSTDNIKDQSVTQHTMGIDFSTFAPEKFTLYNQIQYNYNPQFEKGYGREALIWNITANYNLIPNKAKLKLTVYNILNQYNNTTRSFSESKNTTDTYEVLQQYAMLSFRYNFKN</sequence>
<keyword evidence="1" id="KW-0732">Signal</keyword>
<dbReference type="Gene3D" id="2.60.40.1120">
    <property type="entry name" value="Carboxypeptidase-like, regulatory domain"/>
    <property type="match status" value="1"/>
</dbReference>
<evidence type="ECO:0000256" key="1">
    <source>
        <dbReference type="SAM" id="SignalP"/>
    </source>
</evidence>
<organism evidence="3 4">
    <name type="scientific">Wenyingzhuangia fucanilytica</name>
    <dbReference type="NCBI Taxonomy" id="1790137"/>
    <lineage>
        <taxon>Bacteria</taxon>
        <taxon>Pseudomonadati</taxon>
        <taxon>Bacteroidota</taxon>
        <taxon>Flavobacteriia</taxon>
        <taxon>Flavobacteriales</taxon>
        <taxon>Flavobacteriaceae</taxon>
        <taxon>Wenyingzhuangia</taxon>
    </lineage>
</organism>
<feature type="chain" id="PRO_5008532574" description="Outer membrane protein beta-barrel domain-containing protein" evidence="1">
    <location>
        <begin position="23"/>
        <end position="892"/>
    </location>
</feature>
<reference evidence="3 4" key="1">
    <citation type="submission" date="2016-02" db="EMBL/GenBank/DDBJ databases">
        <authorList>
            <person name="Wen L."/>
            <person name="He K."/>
            <person name="Yang H."/>
        </authorList>
    </citation>
    <scope>NUCLEOTIDE SEQUENCE [LARGE SCALE GENOMIC DNA]</scope>
    <source>
        <strain evidence="3 4">CZ1127</strain>
    </source>
</reference>
<gene>
    <name evidence="3" type="ORF">AXE80_10290</name>
</gene>
<dbReference type="STRING" id="1790137.AXE80_10290"/>
<accession>A0A1B1Y7C8</accession>
<dbReference type="InterPro" id="IPR008969">
    <property type="entry name" value="CarboxyPept-like_regulatory"/>
</dbReference>
<evidence type="ECO:0000259" key="2">
    <source>
        <dbReference type="Pfam" id="PF14905"/>
    </source>
</evidence>
<protein>
    <recommendedName>
        <fullName evidence="2">Outer membrane protein beta-barrel domain-containing protein</fullName>
    </recommendedName>
</protein>
<feature type="domain" description="Outer membrane protein beta-barrel" evidence="2">
    <location>
        <begin position="447"/>
        <end position="888"/>
    </location>
</feature>
<dbReference type="EMBL" id="CP014224">
    <property type="protein sequence ID" value="ANW96639.1"/>
    <property type="molecule type" value="Genomic_DNA"/>
</dbReference>
<dbReference type="AlphaFoldDB" id="A0A1B1Y7C8"/>
<name>A0A1B1Y7C8_9FLAO</name>
<proteinExistence type="predicted"/>
<evidence type="ECO:0000313" key="3">
    <source>
        <dbReference type="EMBL" id="ANW96639.1"/>
    </source>
</evidence>
<evidence type="ECO:0000313" key="4">
    <source>
        <dbReference type="Proteomes" id="UP000092967"/>
    </source>
</evidence>
<dbReference type="SUPFAM" id="SSF56935">
    <property type="entry name" value="Porins"/>
    <property type="match status" value="1"/>
</dbReference>
<dbReference type="KEGG" id="wfu:AXE80_10290"/>
<dbReference type="Pfam" id="PF13715">
    <property type="entry name" value="CarbopepD_reg_2"/>
    <property type="match status" value="1"/>
</dbReference>
<feature type="signal peptide" evidence="1">
    <location>
        <begin position="1"/>
        <end position="22"/>
    </location>
</feature>
<dbReference type="Pfam" id="PF14905">
    <property type="entry name" value="OMP_b-brl_3"/>
    <property type="match status" value="1"/>
</dbReference>